<proteinExistence type="predicted"/>
<accession>A0A8S1T5U5</accession>
<evidence type="ECO:0000313" key="2">
    <source>
        <dbReference type="Proteomes" id="UP000683925"/>
    </source>
</evidence>
<gene>
    <name evidence="1" type="ORF">POCTA_138.1.T0190162</name>
</gene>
<name>A0A8S1T5U5_PAROT</name>
<sequence>MWQIILTNVQSYGTVINYQPQKFYAIQKSIKCQEFLLLKYPLKNYQGQTQRAKHTSSQSMNLTIYIKQVKIKHMIYSNYPKMQSLQELIVRLIFFKLILQDKILSSLNQKCDSQTLNNLILKNENIKIRSKCYKLQNIRAYNEKGRDMNNITDIVKESLDTIKKYMD</sequence>
<keyword evidence="2" id="KW-1185">Reference proteome</keyword>
<organism evidence="1 2">
    <name type="scientific">Paramecium octaurelia</name>
    <dbReference type="NCBI Taxonomy" id="43137"/>
    <lineage>
        <taxon>Eukaryota</taxon>
        <taxon>Sar</taxon>
        <taxon>Alveolata</taxon>
        <taxon>Ciliophora</taxon>
        <taxon>Intramacronucleata</taxon>
        <taxon>Oligohymenophorea</taxon>
        <taxon>Peniculida</taxon>
        <taxon>Parameciidae</taxon>
        <taxon>Paramecium</taxon>
    </lineage>
</organism>
<dbReference type="AlphaFoldDB" id="A0A8S1T5U5"/>
<evidence type="ECO:0000313" key="1">
    <source>
        <dbReference type="EMBL" id="CAD8146899.1"/>
    </source>
</evidence>
<reference evidence="1" key="1">
    <citation type="submission" date="2021-01" db="EMBL/GenBank/DDBJ databases">
        <authorList>
            <consortium name="Genoscope - CEA"/>
            <person name="William W."/>
        </authorList>
    </citation>
    <scope>NUCLEOTIDE SEQUENCE</scope>
</reference>
<comment type="caution">
    <text evidence="1">The sequence shown here is derived from an EMBL/GenBank/DDBJ whole genome shotgun (WGS) entry which is preliminary data.</text>
</comment>
<dbReference type="EMBL" id="CAJJDP010000019">
    <property type="protein sequence ID" value="CAD8146899.1"/>
    <property type="molecule type" value="Genomic_DNA"/>
</dbReference>
<protein>
    <submittedName>
        <fullName evidence="1">Uncharacterized protein</fullName>
    </submittedName>
</protein>
<dbReference type="Proteomes" id="UP000683925">
    <property type="component" value="Unassembled WGS sequence"/>
</dbReference>